<dbReference type="SMART" id="SM00345">
    <property type="entry name" value="HTH_GNTR"/>
    <property type="match status" value="1"/>
</dbReference>
<dbReference type="CDD" id="cd07377">
    <property type="entry name" value="WHTH_GntR"/>
    <property type="match status" value="1"/>
</dbReference>
<dbReference type="InterPro" id="IPR008920">
    <property type="entry name" value="TF_FadR/GntR_C"/>
</dbReference>
<sequence length="232" mass="26260">MGESLLNESPGGRIPQAQRLRDLLEDAIVEGHYAPGDRLDPEALARQYQCSRTPIREALTQLAASGMVKVAPKRGTFVARLGVTELVERFEVMAELEGMCGRLAARRITDKTLTALQGAQADCRQCMLEEDVNGYYYKNGEFHRLIYEASQNTFLAQEARRLHAMLKPYRRLQLHARHRLESSWCEHERIVTALTTGDADTAQRELKDHVLLQGERFNDLVASMQHLGQTRA</sequence>
<keyword evidence="6" id="KW-1185">Reference proteome</keyword>
<dbReference type="PANTHER" id="PTHR43537:SF49">
    <property type="entry name" value="TRANSCRIPTIONAL REGULATORY PROTEIN"/>
    <property type="match status" value="1"/>
</dbReference>
<dbReference type="Gene3D" id="1.10.10.10">
    <property type="entry name" value="Winged helix-like DNA-binding domain superfamily/Winged helix DNA-binding domain"/>
    <property type="match status" value="1"/>
</dbReference>
<proteinExistence type="predicted"/>
<dbReference type="EMBL" id="FOLY01000006">
    <property type="protein sequence ID" value="SFC79521.1"/>
    <property type="molecule type" value="Genomic_DNA"/>
</dbReference>
<dbReference type="PANTHER" id="PTHR43537">
    <property type="entry name" value="TRANSCRIPTIONAL REGULATOR, GNTR FAMILY"/>
    <property type="match status" value="1"/>
</dbReference>
<dbReference type="Gene3D" id="1.20.120.530">
    <property type="entry name" value="GntR ligand-binding domain-like"/>
    <property type="match status" value="1"/>
</dbReference>
<dbReference type="InterPro" id="IPR000524">
    <property type="entry name" value="Tscrpt_reg_HTH_GntR"/>
</dbReference>
<dbReference type="RefSeq" id="WP_090135107.1">
    <property type="nucleotide sequence ID" value="NZ_FOLY01000006.1"/>
</dbReference>
<name>A0A1I1M2B4_9GAMM</name>
<evidence type="ECO:0000259" key="4">
    <source>
        <dbReference type="PROSITE" id="PS50949"/>
    </source>
</evidence>
<dbReference type="Pfam" id="PF00392">
    <property type="entry name" value="GntR"/>
    <property type="match status" value="1"/>
</dbReference>
<evidence type="ECO:0000256" key="1">
    <source>
        <dbReference type="ARBA" id="ARBA00023015"/>
    </source>
</evidence>
<dbReference type="OrthoDB" id="9799812at2"/>
<dbReference type="GO" id="GO:0003677">
    <property type="term" value="F:DNA binding"/>
    <property type="evidence" value="ECO:0007669"/>
    <property type="project" value="UniProtKB-KW"/>
</dbReference>
<evidence type="ECO:0000313" key="5">
    <source>
        <dbReference type="EMBL" id="SFC79521.1"/>
    </source>
</evidence>
<keyword evidence="3" id="KW-0804">Transcription</keyword>
<dbReference type="InterPro" id="IPR036390">
    <property type="entry name" value="WH_DNA-bd_sf"/>
</dbReference>
<organism evidence="5 6">
    <name type="scientific">Kushneria avicenniae</name>
    <dbReference type="NCBI Taxonomy" id="402385"/>
    <lineage>
        <taxon>Bacteria</taxon>
        <taxon>Pseudomonadati</taxon>
        <taxon>Pseudomonadota</taxon>
        <taxon>Gammaproteobacteria</taxon>
        <taxon>Oceanospirillales</taxon>
        <taxon>Halomonadaceae</taxon>
        <taxon>Kushneria</taxon>
    </lineage>
</organism>
<keyword evidence="1" id="KW-0805">Transcription regulation</keyword>
<dbReference type="InterPro" id="IPR036388">
    <property type="entry name" value="WH-like_DNA-bd_sf"/>
</dbReference>
<evidence type="ECO:0000256" key="2">
    <source>
        <dbReference type="ARBA" id="ARBA00023125"/>
    </source>
</evidence>
<keyword evidence="2" id="KW-0238">DNA-binding</keyword>
<feature type="domain" description="HTH gntR-type" evidence="4">
    <location>
        <begin position="14"/>
        <end position="81"/>
    </location>
</feature>
<dbReference type="SUPFAM" id="SSF46785">
    <property type="entry name" value="Winged helix' DNA-binding domain"/>
    <property type="match status" value="1"/>
</dbReference>
<dbReference type="PROSITE" id="PS50949">
    <property type="entry name" value="HTH_GNTR"/>
    <property type="match status" value="1"/>
</dbReference>
<gene>
    <name evidence="5" type="ORF">SAMN05421848_2750</name>
</gene>
<dbReference type="AlphaFoldDB" id="A0A1I1M2B4"/>
<dbReference type="GO" id="GO:0003700">
    <property type="term" value="F:DNA-binding transcription factor activity"/>
    <property type="evidence" value="ECO:0007669"/>
    <property type="project" value="InterPro"/>
</dbReference>
<dbReference type="SUPFAM" id="SSF48008">
    <property type="entry name" value="GntR ligand-binding domain-like"/>
    <property type="match status" value="1"/>
</dbReference>
<accession>A0A1I1M2B4</accession>
<dbReference type="InterPro" id="IPR011711">
    <property type="entry name" value="GntR_C"/>
</dbReference>
<evidence type="ECO:0000313" key="6">
    <source>
        <dbReference type="Proteomes" id="UP000199046"/>
    </source>
</evidence>
<dbReference type="Pfam" id="PF07729">
    <property type="entry name" value="FCD"/>
    <property type="match status" value="1"/>
</dbReference>
<dbReference type="STRING" id="402385.SAMN05421848_2750"/>
<reference evidence="6" key="1">
    <citation type="submission" date="2016-10" db="EMBL/GenBank/DDBJ databases">
        <authorList>
            <person name="Varghese N."/>
            <person name="Submissions S."/>
        </authorList>
    </citation>
    <scope>NUCLEOTIDE SEQUENCE [LARGE SCALE GENOMIC DNA]</scope>
    <source>
        <strain evidence="6">DSM 23439</strain>
    </source>
</reference>
<dbReference type="SMART" id="SM00895">
    <property type="entry name" value="FCD"/>
    <property type="match status" value="1"/>
</dbReference>
<dbReference type="Proteomes" id="UP000199046">
    <property type="component" value="Unassembled WGS sequence"/>
</dbReference>
<evidence type="ECO:0000256" key="3">
    <source>
        <dbReference type="ARBA" id="ARBA00023163"/>
    </source>
</evidence>
<protein>
    <submittedName>
        <fullName evidence="5">Transcriptional regulator, GntR family</fullName>
    </submittedName>
</protein>